<sequence length="301" mass="32813">MNRKLKGILLAGFGGSMWGVSGILAQIFFDNYQASSEWLVSTRLLFAGLCILLYASFFKKENIFKIFKSGSDIIQLLMFALLGMVGVQYLFFKTIEISGAATATILQFTSPIFIYLYQLLRGEKRIKLIELFLIILTVFGVVLIVTNGQFQALHISPLGLLAGLGSAVAVAFYTLQPRAIQSIYGSPVVVGWGMMIGGLAFQFIHPFWKTSSPLDGQAYLLLIVIIVFGTALAFLSYLSSTSYINASLASIMTALEPLLAAVLAVVVFNESFGLFEIIGIVIVLVTVLTLTNVEEKDESVA</sequence>
<reference evidence="8" key="2">
    <citation type="submission" date="2016-01" db="EMBL/GenBank/DDBJ databases">
        <title>Six Aerococcus type strain genome sequencing and assembly using PacBio and Illumina Hiseq.</title>
        <authorList>
            <person name="Carkaci D."/>
            <person name="Dargis R."/>
            <person name="Nielsen X.C."/>
            <person name="Skovgaard O."/>
            <person name="Fuursted K."/>
            <person name="Christensen J.J."/>
        </authorList>
    </citation>
    <scope>NUCLEOTIDE SEQUENCE [LARGE SCALE GENOMIC DNA]</scope>
    <source>
        <strain evidence="8">CCUG42038B</strain>
    </source>
</reference>
<keyword evidence="5" id="KW-1133">Transmembrane helix</keyword>
<evidence type="ECO:0000256" key="5">
    <source>
        <dbReference type="ARBA" id="ARBA00022989"/>
    </source>
</evidence>
<dbReference type="Pfam" id="PF00892">
    <property type="entry name" value="EamA"/>
    <property type="match status" value="2"/>
</dbReference>
<dbReference type="Proteomes" id="UP000062260">
    <property type="component" value="Chromosome"/>
</dbReference>
<dbReference type="KEGG" id="auh:AWM75_05455"/>
<keyword evidence="3" id="KW-1003">Cell membrane</keyword>
<dbReference type="OrthoDB" id="9810818at2"/>
<comment type="similarity">
    <text evidence="2">Belongs to the EamA transporter family.</text>
</comment>
<dbReference type="PANTHER" id="PTHR32322:SF18">
    <property type="entry name" value="S-ADENOSYLMETHIONINE_S-ADENOSYLHOMOCYSTEINE TRANSPORTER"/>
    <property type="match status" value="1"/>
</dbReference>
<dbReference type="PANTHER" id="PTHR32322">
    <property type="entry name" value="INNER MEMBRANE TRANSPORTER"/>
    <property type="match status" value="1"/>
</dbReference>
<keyword evidence="8" id="KW-1185">Reference proteome</keyword>
<dbReference type="STRING" id="128944.AWM75_05455"/>
<protein>
    <submittedName>
        <fullName evidence="7">Uncharacterized protein</fullName>
    </submittedName>
</protein>
<dbReference type="EMBL" id="CP014163">
    <property type="protein sequence ID" value="AMB99474.1"/>
    <property type="molecule type" value="Genomic_DNA"/>
</dbReference>
<gene>
    <name evidence="7" type="ORF">AWM75_05455</name>
</gene>
<dbReference type="RefSeq" id="WP_067979281.1">
    <property type="nucleotide sequence ID" value="NZ_CP014163.1"/>
</dbReference>
<evidence type="ECO:0000313" key="7">
    <source>
        <dbReference type="EMBL" id="AMB99474.1"/>
    </source>
</evidence>
<dbReference type="Gene3D" id="1.10.3730.20">
    <property type="match status" value="1"/>
</dbReference>
<evidence type="ECO:0000313" key="8">
    <source>
        <dbReference type="Proteomes" id="UP000062260"/>
    </source>
</evidence>
<dbReference type="SUPFAM" id="SSF103481">
    <property type="entry name" value="Multidrug resistance efflux transporter EmrE"/>
    <property type="match status" value="2"/>
</dbReference>
<reference evidence="7 8" key="1">
    <citation type="journal article" date="2016" name="Genome Announc.">
        <title>Complete Genome Sequences of Aerococcus christensenii CCUG 28831T, Aerococcus sanguinicola CCUG 43001T, Aerococcus urinae CCUG 36881T, Aerococcus urinaeequi CCUG 28094T, Aerococcus urinaehominis CCUG 42038 BT, and Aerococcus viridans CCUG 4311T.</title>
        <authorList>
            <person name="Carkaci D."/>
            <person name="Dargis R."/>
            <person name="Nielsen X.C."/>
            <person name="Skovgaard O."/>
            <person name="Fuursted K."/>
            <person name="Christensen J.J."/>
        </authorList>
    </citation>
    <scope>NUCLEOTIDE SEQUENCE [LARGE SCALE GENOMIC DNA]</scope>
    <source>
        <strain evidence="7 8">CCUG42038B</strain>
    </source>
</reference>
<dbReference type="InterPro" id="IPR037185">
    <property type="entry name" value="EmrE-like"/>
</dbReference>
<keyword evidence="6" id="KW-0472">Membrane</keyword>
<comment type="subcellular location">
    <subcellularLocation>
        <location evidence="1">Cell membrane</location>
        <topology evidence="1">Multi-pass membrane protein</topology>
    </subcellularLocation>
</comment>
<name>A0A120IAX6_9LACT</name>
<keyword evidence="4" id="KW-0812">Transmembrane</keyword>
<evidence type="ECO:0000256" key="3">
    <source>
        <dbReference type="ARBA" id="ARBA00022475"/>
    </source>
</evidence>
<evidence type="ECO:0000256" key="2">
    <source>
        <dbReference type="ARBA" id="ARBA00007362"/>
    </source>
</evidence>
<dbReference type="AlphaFoldDB" id="A0A120IAX6"/>
<proteinExistence type="inferred from homology"/>
<dbReference type="InterPro" id="IPR000620">
    <property type="entry name" value="EamA_dom"/>
</dbReference>
<accession>A0A120IAX6</accession>
<organism evidence="7 8">
    <name type="scientific">Aerococcus urinaehominis</name>
    <dbReference type="NCBI Taxonomy" id="128944"/>
    <lineage>
        <taxon>Bacteria</taxon>
        <taxon>Bacillati</taxon>
        <taxon>Bacillota</taxon>
        <taxon>Bacilli</taxon>
        <taxon>Lactobacillales</taxon>
        <taxon>Aerococcaceae</taxon>
        <taxon>Aerococcus</taxon>
    </lineage>
</organism>
<evidence type="ECO:0000256" key="6">
    <source>
        <dbReference type="ARBA" id="ARBA00023136"/>
    </source>
</evidence>
<evidence type="ECO:0000256" key="1">
    <source>
        <dbReference type="ARBA" id="ARBA00004651"/>
    </source>
</evidence>
<dbReference type="InterPro" id="IPR050638">
    <property type="entry name" value="AA-Vitamin_Transporters"/>
</dbReference>
<evidence type="ECO:0000256" key="4">
    <source>
        <dbReference type="ARBA" id="ARBA00022692"/>
    </source>
</evidence>
<dbReference type="GO" id="GO:0005886">
    <property type="term" value="C:plasma membrane"/>
    <property type="evidence" value="ECO:0007669"/>
    <property type="project" value="UniProtKB-SubCell"/>
</dbReference>